<feature type="region of interest" description="Disordered" evidence="1">
    <location>
        <begin position="1"/>
        <end position="25"/>
    </location>
</feature>
<feature type="compositionally biased region" description="Polar residues" evidence="1">
    <location>
        <begin position="1"/>
        <end position="23"/>
    </location>
</feature>
<evidence type="ECO:0000256" key="1">
    <source>
        <dbReference type="SAM" id="MobiDB-lite"/>
    </source>
</evidence>
<dbReference type="Pfam" id="PF11950">
    <property type="entry name" value="DUF3467"/>
    <property type="match status" value="1"/>
</dbReference>
<evidence type="ECO:0008006" key="4">
    <source>
        <dbReference type="Google" id="ProtNLM"/>
    </source>
</evidence>
<gene>
    <name evidence="2" type="ORF">J2Z17_004861</name>
</gene>
<dbReference type="RefSeq" id="WP_209949211.1">
    <property type="nucleotide sequence ID" value="NZ_JAGGJU010000018.1"/>
</dbReference>
<evidence type="ECO:0000313" key="2">
    <source>
        <dbReference type="EMBL" id="MBP1853400.1"/>
    </source>
</evidence>
<evidence type="ECO:0000313" key="3">
    <source>
        <dbReference type="Proteomes" id="UP000759443"/>
    </source>
</evidence>
<dbReference type="Proteomes" id="UP000759443">
    <property type="component" value="Unassembled WGS sequence"/>
</dbReference>
<accession>A0ABS4E621</accession>
<reference evidence="2 3" key="1">
    <citation type="submission" date="2021-03" db="EMBL/GenBank/DDBJ databases">
        <title>Genomic Encyclopedia of Type Strains, Phase IV (KMG-IV): sequencing the most valuable type-strain genomes for metagenomic binning, comparative biology and taxonomic classification.</title>
        <authorList>
            <person name="Goeker M."/>
        </authorList>
    </citation>
    <scope>NUCLEOTIDE SEQUENCE [LARGE SCALE GENOMIC DNA]</scope>
    <source>
        <strain evidence="2 3">DSM 21600</strain>
    </source>
</reference>
<comment type="caution">
    <text evidence="2">The sequence shown here is derived from an EMBL/GenBank/DDBJ whole genome shotgun (WGS) entry which is preliminary data.</text>
</comment>
<sequence length="109" mass="12184">MSTNANTTPISSQQDQTPTQTMNGVKLNWDDSDMESLYANIGTATANREEFFLLFGTHQHWRGSVKDTAEVNVKLANRIVMSPYAAKRLAVILSQSIKAYEDQFGKIEV</sequence>
<keyword evidence="3" id="KW-1185">Reference proteome</keyword>
<dbReference type="InterPro" id="IPR021857">
    <property type="entry name" value="DUF3467"/>
</dbReference>
<dbReference type="EMBL" id="JAGGJU010000018">
    <property type="protein sequence ID" value="MBP1853400.1"/>
    <property type="molecule type" value="Genomic_DNA"/>
</dbReference>
<name>A0ABS4E621_9HYPH</name>
<organism evidence="2 3">
    <name type="scientific">Rhizobium halophytocola</name>
    <dbReference type="NCBI Taxonomy" id="735519"/>
    <lineage>
        <taxon>Bacteria</taxon>
        <taxon>Pseudomonadati</taxon>
        <taxon>Pseudomonadota</taxon>
        <taxon>Alphaproteobacteria</taxon>
        <taxon>Hyphomicrobiales</taxon>
        <taxon>Rhizobiaceae</taxon>
        <taxon>Rhizobium/Agrobacterium group</taxon>
        <taxon>Rhizobium</taxon>
    </lineage>
</organism>
<proteinExistence type="predicted"/>
<protein>
    <recommendedName>
        <fullName evidence="4">DUF3467 domain-containing protein</fullName>
    </recommendedName>
</protein>